<organism evidence="1">
    <name type="scientific">Zea mays</name>
    <name type="common">Maize</name>
    <dbReference type="NCBI Taxonomy" id="4577"/>
    <lineage>
        <taxon>Eukaryota</taxon>
        <taxon>Viridiplantae</taxon>
        <taxon>Streptophyta</taxon>
        <taxon>Embryophyta</taxon>
        <taxon>Tracheophyta</taxon>
        <taxon>Spermatophyta</taxon>
        <taxon>Magnoliopsida</taxon>
        <taxon>Liliopsida</taxon>
        <taxon>Poales</taxon>
        <taxon>Poaceae</taxon>
        <taxon>PACMAD clade</taxon>
        <taxon>Panicoideae</taxon>
        <taxon>Andropogonodae</taxon>
        <taxon>Andropogoneae</taxon>
        <taxon>Tripsacinae</taxon>
        <taxon>Zea</taxon>
    </lineage>
</organism>
<sequence>MYIGRGVCARPGRCLLARLADDALEWSGEARELTDVAAVLGRDEVEPVVLALVLAAGLVEEGAVHHDVALRLPHPLLVVLVRRVLPLGHLLGVGVVGGDEAVALADDGGVHVAADGVHDPVRVVVVHHVEEAVAAARHPLHQPAAEVVERHRDLHHRVLRAVVAGAEQHHVVVVGEVAVGHGDGRRPVHHVDQPVGAAGHGHVVDPHVAGRQHGDAVAVAPRAQPVVPLRVADHAARVRLGVVDVQVVQDHVLHVLQRDLREHDVHLRAPPVDRLVVVHDQLLPQLDHHVAREHDPQRPVLDHGVPQRALPRDDHLVVARVPHHVQLAGRAADGPVAEPARALRQPLPVRRPVGAAAPAPVDGVGRHARAIVPRQRPPRRGPQHVRVEAVRGGHGVADVGGEVARPSHLGALRPVLLVGGDVIGCLRRGCSCSCGEDDVEENGHAAAAPYYGRHRHRVCVDSGRASPRERAQIDVCIG</sequence>
<reference evidence="1" key="1">
    <citation type="journal article" date="2009" name="PLoS Genet.">
        <title>Sequencing, mapping, and analysis of 27,455 maize full-length cDNAs.</title>
        <authorList>
            <person name="Soderlund C."/>
            <person name="Descour A."/>
            <person name="Kudrna D."/>
            <person name="Bomhoff M."/>
            <person name="Boyd L."/>
            <person name="Currie J."/>
            <person name="Angelova A."/>
            <person name="Collura K."/>
            <person name="Wissotski M."/>
            <person name="Ashley E."/>
            <person name="Morrow D."/>
            <person name="Fernandes J."/>
            <person name="Walbot V."/>
            <person name="Yu Y."/>
        </authorList>
    </citation>
    <scope>NUCLEOTIDE SEQUENCE</scope>
    <source>
        <strain evidence="1">B73</strain>
    </source>
</reference>
<reference evidence="3" key="2">
    <citation type="journal article" date="2009" name="Science">
        <title>The B73 maize genome: complexity, diversity, and dynamics.</title>
        <authorList>
            <person name="Schnable P.S."/>
            <person name="Ware D."/>
            <person name="Fulton R.S."/>
            <person name="Stein J.C."/>
            <person name="Wei F."/>
            <person name="Pasternak S."/>
            <person name="Liang C."/>
            <person name="Zhang J."/>
            <person name="Fulton L."/>
            <person name="Graves T.A."/>
            <person name="Minx P."/>
            <person name="Reily A.D."/>
            <person name="Courtney L."/>
            <person name="Kruchowski S.S."/>
            <person name="Tomlinson C."/>
            <person name="Strong C."/>
            <person name="Delehaunty K."/>
            <person name="Fronick C."/>
            <person name="Courtney B."/>
            <person name="Rock S.M."/>
            <person name="Belter E."/>
            <person name="Du F."/>
            <person name="Kim K."/>
            <person name="Abbott R.M."/>
            <person name="Cotton M."/>
            <person name="Levy A."/>
            <person name="Marchetto P."/>
            <person name="Ochoa K."/>
            <person name="Jackson S.M."/>
            <person name="Gillam B."/>
            <person name="Chen W."/>
            <person name="Yan L."/>
            <person name="Higginbotham J."/>
            <person name="Cardenas M."/>
            <person name="Waligorski J."/>
            <person name="Applebaum E."/>
            <person name="Phelps L."/>
            <person name="Falcone J."/>
            <person name="Kanchi K."/>
            <person name="Thane T."/>
            <person name="Scimone A."/>
            <person name="Thane N."/>
            <person name="Henke J."/>
            <person name="Wang T."/>
            <person name="Ruppert J."/>
            <person name="Shah N."/>
            <person name="Rotter K."/>
            <person name="Hodges J."/>
            <person name="Ingenthron E."/>
            <person name="Cordes M."/>
            <person name="Kohlberg S."/>
            <person name="Sgro J."/>
            <person name="Delgado B."/>
            <person name="Mead K."/>
            <person name="Chinwalla A."/>
            <person name="Leonard S."/>
            <person name="Crouse K."/>
            <person name="Collura K."/>
            <person name="Kudrna D."/>
            <person name="Currie J."/>
            <person name="He R."/>
            <person name="Angelova A."/>
            <person name="Rajasekar S."/>
            <person name="Mueller T."/>
            <person name="Lomeli R."/>
            <person name="Scara G."/>
            <person name="Ko A."/>
            <person name="Delaney K."/>
            <person name="Wissotski M."/>
            <person name="Lopez G."/>
            <person name="Campos D."/>
            <person name="Braidotti M."/>
            <person name="Ashley E."/>
            <person name="Golser W."/>
            <person name="Kim H."/>
            <person name="Lee S."/>
            <person name="Lin J."/>
            <person name="Dujmic Z."/>
            <person name="Kim W."/>
            <person name="Talag J."/>
            <person name="Zuccolo A."/>
            <person name="Fan C."/>
            <person name="Sebastian A."/>
            <person name="Kramer M."/>
            <person name="Spiegel L."/>
            <person name="Nascimento L."/>
            <person name="Zutavern T."/>
            <person name="Miller B."/>
            <person name="Ambroise C."/>
            <person name="Muller S."/>
            <person name="Spooner W."/>
            <person name="Narechania A."/>
            <person name="Ren L."/>
            <person name="Wei S."/>
            <person name="Kumari S."/>
            <person name="Faga B."/>
            <person name="Levy M.J."/>
            <person name="McMahan L."/>
            <person name="Van Buren P."/>
            <person name="Vaughn M.W."/>
            <person name="Ying K."/>
            <person name="Yeh C.-T."/>
            <person name="Emrich S.J."/>
            <person name="Jia Y."/>
            <person name="Kalyanaraman A."/>
            <person name="Hsia A.-P."/>
            <person name="Barbazuk W.B."/>
            <person name="Baucom R.S."/>
            <person name="Brutnell T.P."/>
            <person name="Carpita N.C."/>
            <person name="Chaparro C."/>
            <person name="Chia J.-M."/>
            <person name="Deragon J.-M."/>
            <person name="Estill J.C."/>
            <person name="Fu Y."/>
            <person name="Jeddeloh J.A."/>
            <person name="Han Y."/>
            <person name="Lee H."/>
            <person name="Li P."/>
            <person name="Lisch D.R."/>
            <person name="Liu S."/>
            <person name="Liu Z."/>
            <person name="Nagel D.H."/>
            <person name="McCann M.C."/>
            <person name="SanMiguel P."/>
            <person name="Myers A.M."/>
            <person name="Nettleton D."/>
            <person name="Nguyen J."/>
            <person name="Penning B.W."/>
            <person name="Ponnala L."/>
            <person name="Schneider K.L."/>
            <person name="Schwartz D.C."/>
            <person name="Sharma A."/>
            <person name="Soderlund C."/>
            <person name="Springer N.M."/>
            <person name="Sun Q."/>
            <person name="Wang H."/>
            <person name="Waterman M."/>
            <person name="Westerman R."/>
            <person name="Wolfgruber T.K."/>
            <person name="Yang L."/>
            <person name="Yu Y."/>
            <person name="Zhang L."/>
            <person name="Zhou S."/>
            <person name="Zhu Q."/>
            <person name="Bennetzen J.L."/>
            <person name="Dawe R.K."/>
            <person name="Jiang J."/>
            <person name="Jiang N."/>
            <person name="Presting G.G."/>
            <person name="Wessler S.R."/>
            <person name="Aluru S."/>
            <person name="Martienssen R.A."/>
            <person name="Clifton S.W."/>
            <person name="McCombie W.R."/>
            <person name="Wing R.A."/>
            <person name="Wilson R.K."/>
        </authorList>
    </citation>
    <scope>NUCLEOTIDE SEQUENCE [LARGE SCALE GENOMIC DNA]</scope>
    <source>
        <strain evidence="3">cv. B73</strain>
    </source>
</reference>
<dbReference type="EMBL" id="BT055324">
    <property type="protein sequence ID" value="ACL53931.1"/>
    <property type="molecule type" value="mRNA"/>
</dbReference>
<accession>B8A182</accession>
<dbReference type="AlphaFoldDB" id="B8A182"/>
<name>B8A182_MAIZE</name>
<dbReference type="Proteomes" id="UP000007305">
    <property type="component" value="Chromosome 9"/>
</dbReference>
<evidence type="ECO:0000313" key="2">
    <source>
        <dbReference type="EnsemblPlants" id="Zm00001eb377190_P001"/>
    </source>
</evidence>
<protein>
    <submittedName>
        <fullName evidence="1 2">Uncharacterized protein</fullName>
    </submittedName>
</protein>
<reference evidence="1" key="3">
    <citation type="submission" date="2012-06" db="EMBL/GenBank/DDBJ databases">
        <authorList>
            <person name="Yu Y."/>
            <person name="Currie J."/>
            <person name="Lomeli R."/>
            <person name="Angelova A."/>
            <person name="Collura K."/>
            <person name="Wissotski M."/>
            <person name="Campos D."/>
            <person name="Kudrna D."/>
            <person name="Golser W."/>
            <person name="Ashely E."/>
            <person name="Descour A."/>
            <person name="Fernandes J."/>
            <person name="Soderlund C."/>
            <person name="Walbot V."/>
        </authorList>
    </citation>
    <scope>NUCLEOTIDE SEQUENCE</scope>
    <source>
        <strain evidence="1">B73</strain>
    </source>
</reference>
<dbReference type="EnsemblPlants" id="Zm00001eb377190_T001">
    <property type="protein sequence ID" value="Zm00001eb377190_P001"/>
    <property type="gene ID" value="Zm00001eb377190"/>
</dbReference>
<reference evidence="2" key="4">
    <citation type="submission" date="2019-07" db="EMBL/GenBank/DDBJ databases">
        <authorList>
            <person name="Seetharam A."/>
            <person name="Woodhouse M."/>
            <person name="Cannon E."/>
        </authorList>
    </citation>
    <scope>NUCLEOTIDE SEQUENCE [LARGE SCALE GENOMIC DNA]</scope>
    <source>
        <strain evidence="2">cv. B73</strain>
    </source>
</reference>
<proteinExistence type="evidence at transcript level"/>
<reference evidence="2" key="5">
    <citation type="submission" date="2021-05" db="UniProtKB">
        <authorList>
            <consortium name="EnsemblPlants"/>
        </authorList>
    </citation>
    <scope>IDENTIFICATION</scope>
    <source>
        <strain evidence="2">cv. B73</strain>
    </source>
</reference>
<evidence type="ECO:0000313" key="1">
    <source>
        <dbReference type="EMBL" id="ACL53931.1"/>
    </source>
</evidence>
<evidence type="ECO:0000313" key="3">
    <source>
        <dbReference type="Proteomes" id="UP000007305"/>
    </source>
</evidence>
<keyword evidence="3" id="KW-1185">Reference proteome</keyword>
<dbReference type="Gramene" id="Zm00001eb377190_T001">
    <property type="protein sequence ID" value="Zm00001eb377190_P001"/>
    <property type="gene ID" value="Zm00001eb377190"/>
</dbReference>